<organism evidence="2 3">
    <name type="scientific">Pelotomaculum propionicicum</name>
    <dbReference type="NCBI Taxonomy" id="258475"/>
    <lineage>
        <taxon>Bacteria</taxon>
        <taxon>Bacillati</taxon>
        <taxon>Bacillota</taxon>
        <taxon>Clostridia</taxon>
        <taxon>Eubacteriales</taxon>
        <taxon>Desulfotomaculaceae</taxon>
        <taxon>Pelotomaculum</taxon>
    </lineage>
</organism>
<dbReference type="Gene3D" id="3.90.550.10">
    <property type="entry name" value="Spore Coat Polysaccharide Biosynthesis Protein SpsA, Chain A"/>
    <property type="match status" value="1"/>
</dbReference>
<keyword evidence="3" id="KW-1185">Reference proteome</keyword>
<proteinExistence type="predicted"/>
<gene>
    <name evidence="2" type="primary">hddC</name>
    <name evidence="2" type="ORF">Pmgp_03080</name>
</gene>
<dbReference type="SUPFAM" id="SSF53448">
    <property type="entry name" value="Nucleotide-diphospho-sugar transferases"/>
    <property type="match status" value="1"/>
</dbReference>
<comment type="caution">
    <text evidence="2">The sequence shown here is derived from an EMBL/GenBank/DDBJ whole genome shotgun (WGS) entry which is preliminary data.</text>
</comment>
<evidence type="ECO:0000313" key="3">
    <source>
        <dbReference type="Proteomes" id="UP000297597"/>
    </source>
</evidence>
<dbReference type="PANTHER" id="PTHR22572">
    <property type="entry name" value="SUGAR-1-PHOSPHATE GUANYL TRANSFERASE"/>
    <property type="match status" value="1"/>
</dbReference>
<dbReference type="InterPro" id="IPR050486">
    <property type="entry name" value="Mannose-1P_guanyltransferase"/>
</dbReference>
<evidence type="ECO:0000259" key="1">
    <source>
        <dbReference type="Pfam" id="PF00483"/>
    </source>
</evidence>
<evidence type="ECO:0000313" key="2">
    <source>
        <dbReference type="EMBL" id="TEB09535.1"/>
    </source>
</evidence>
<dbReference type="EMBL" id="QFFZ01000045">
    <property type="protein sequence ID" value="TEB09535.1"/>
    <property type="molecule type" value="Genomic_DNA"/>
</dbReference>
<dbReference type="RefSeq" id="WP_192902958.1">
    <property type="nucleotide sequence ID" value="NZ_QFFZ01000045.1"/>
</dbReference>
<dbReference type="AlphaFoldDB" id="A0A4Y7RKN3"/>
<name>A0A4Y7RKN3_9FIRM</name>
<dbReference type="InterPro" id="IPR005835">
    <property type="entry name" value="NTP_transferase_dom"/>
</dbReference>
<feature type="domain" description="Nucleotidyl transferase" evidence="1">
    <location>
        <begin position="3"/>
        <end position="221"/>
    </location>
</feature>
<dbReference type="EC" id="2.7.7.71" evidence="2"/>
<keyword evidence="2" id="KW-0808">Transferase</keyword>
<keyword evidence="2" id="KW-0548">Nucleotidyltransferase</keyword>
<dbReference type="Proteomes" id="UP000297597">
    <property type="component" value="Unassembled WGS sequence"/>
</dbReference>
<accession>A0A4Y7RKN3</accession>
<reference evidence="2 3" key="1">
    <citation type="journal article" date="2018" name="Environ. Microbiol.">
        <title>Novel energy conservation strategies and behaviour of Pelotomaculum schinkii driving syntrophic propionate catabolism.</title>
        <authorList>
            <person name="Hidalgo-Ahumada C.A.P."/>
            <person name="Nobu M.K."/>
            <person name="Narihiro T."/>
            <person name="Tamaki H."/>
            <person name="Liu W.T."/>
            <person name="Kamagata Y."/>
            <person name="Stams A.J.M."/>
            <person name="Imachi H."/>
            <person name="Sousa D.Z."/>
        </authorList>
    </citation>
    <scope>NUCLEOTIDE SEQUENCE [LARGE SCALE GENOMIC DNA]</scope>
    <source>
        <strain evidence="2 3">MGP</strain>
    </source>
</reference>
<dbReference type="InterPro" id="IPR029044">
    <property type="entry name" value="Nucleotide-diphossugar_trans"/>
</dbReference>
<protein>
    <submittedName>
        <fullName evidence="2">D-glycero-alpha-D-manno-heptose 1-phosphate guanylyltransferase</fullName>
        <ecNumber evidence="2">2.7.7.71</ecNumber>
    </submittedName>
</protein>
<dbReference type="GO" id="GO:0016779">
    <property type="term" value="F:nucleotidyltransferase activity"/>
    <property type="evidence" value="ECO:0007669"/>
    <property type="project" value="UniProtKB-KW"/>
</dbReference>
<dbReference type="Pfam" id="PF00483">
    <property type="entry name" value="NTP_transferase"/>
    <property type="match status" value="1"/>
</dbReference>
<sequence length="236" mass="26823">MQAVILAGGMGTRLRGIVNDIPKTMAIIKGKPFLEYIICQLVRFQVKDIIICVGYLGNVIEEYFGNGFKWGVSIRYAREKKLLGTAGSLANTLGMLNKEFLVINGDTYVPINFRDLIESWGNDSADAMIVLCYVRDCEDYGQVKINEQKRVTNFIGRVSCQEGYVNAGVYIFKKEIIKMIPQGNVVSLEKEILPLMVDKFFVRAFVIAKMFVDIGNPERYIFFKKNFCECKLYGKK</sequence>